<organism evidence="2 3">
    <name type="scientific">Bacteroides nordii</name>
    <dbReference type="NCBI Taxonomy" id="291645"/>
    <lineage>
        <taxon>Bacteria</taxon>
        <taxon>Pseudomonadati</taxon>
        <taxon>Bacteroidota</taxon>
        <taxon>Bacteroidia</taxon>
        <taxon>Bacteroidales</taxon>
        <taxon>Bacteroidaceae</taxon>
        <taxon>Bacteroides</taxon>
    </lineage>
</organism>
<dbReference type="Proteomes" id="UP000284379">
    <property type="component" value="Unassembled WGS sequence"/>
</dbReference>
<dbReference type="AlphaFoldDB" id="A0A413VWE2"/>
<dbReference type="EMBL" id="QSGO01000002">
    <property type="protein sequence ID" value="RHB37849.1"/>
    <property type="molecule type" value="Genomic_DNA"/>
</dbReference>
<evidence type="ECO:0000256" key="1">
    <source>
        <dbReference type="SAM" id="SignalP"/>
    </source>
</evidence>
<keyword evidence="1" id="KW-0732">Signal</keyword>
<accession>A0A413VWE2</accession>
<comment type="caution">
    <text evidence="2">The sequence shown here is derived from an EMBL/GenBank/DDBJ whole genome shotgun (WGS) entry which is preliminary data.</text>
</comment>
<dbReference type="SUPFAM" id="SSF48452">
    <property type="entry name" value="TPR-like"/>
    <property type="match status" value="1"/>
</dbReference>
<sequence>MAKYSFTLLLLFCLAFSSCQTIEQIPIEYMMPAEINFPPELRRVAIVNNTSSVPDNKWIESDRSRKDDEIARAVAYNNGDAKIAAESLAEAIANENYFDEVIICDSALRANDKFAREETLTQEEVKELTESMGVDFLISLENLQLKATKTIRYIPDWSCYYGSVDVKVYPTIRIYIPKRKNAMLTIAPNDSIFWEEFGNTSSYVQTHLIKDSQIQQEASEFAGTIPVKHLLPYWTSATRNLYNNGSVNMRDAAVYVRENSWDKAFKLWEQAFNTAKSDKKKMQSAYNIAVYYEIKDELEQAETWALKAQELAHKIDKIDQRNKDNVDISEIPNYVMTSLYVVELQKRIAGLSSLNMQMNRFNDDF</sequence>
<dbReference type="Pfam" id="PF19867">
    <property type="entry name" value="DUF6340"/>
    <property type="match status" value="1"/>
</dbReference>
<feature type="signal peptide" evidence="1">
    <location>
        <begin position="1"/>
        <end position="23"/>
    </location>
</feature>
<gene>
    <name evidence="2" type="ORF">DW888_04595</name>
</gene>
<dbReference type="RefSeq" id="WP_122200945.1">
    <property type="nucleotide sequence ID" value="NZ_CABJFV010000002.1"/>
</dbReference>
<evidence type="ECO:0000313" key="2">
    <source>
        <dbReference type="EMBL" id="RHB37849.1"/>
    </source>
</evidence>
<dbReference type="Gene3D" id="1.25.40.10">
    <property type="entry name" value="Tetratricopeptide repeat domain"/>
    <property type="match status" value="1"/>
</dbReference>
<proteinExistence type="predicted"/>
<name>A0A413VWE2_9BACE</name>
<dbReference type="InterPro" id="IPR011990">
    <property type="entry name" value="TPR-like_helical_dom_sf"/>
</dbReference>
<feature type="chain" id="PRO_5019023697" evidence="1">
    <location>
        <begin position="24"/>
        <end position="365"/>
    </location>
</feature>
<protein>
    <submittedName>
        <fullName evidence="2">Tetratricopeptide repeat protein</fullName>
    </submittedName>
</protein>
<evidence type="ECO:0000313" key="3">
    <source>
        <dbReference type="Proteomes" id="UP000284379"/>
    </source>
</evidence>
<dbReference type="PROSITE" id="PS51257">
    <property type="entry name" value="PROKAR_LIPOPROTEIN"/>
    <property type="match status" value="1"/>
</dbReference>
<reference evidence="2 3" key="1">
    <citation type="submission" date="2018-08" db="EMBL/GenBank/DDBJ databases">
        <title>A genome reference for cultivated species of the human gut microbiota.</title>
        <authorList>
            <person name="Zou Y."/>
            <person name="Xue W."/>
            <person name="Luo G."/>
        </authorList>
    </citation>
    <scope>NUCLEOTIDE SEQUENCE [LARGE SCALE GENOMIC DNA]</scope>
    <source>
        <strain evidence="2 3">AM40-30BH</strain>
    </source>
</reference>
<dbReference type="InterPro" id="IPR045921">
    <property type="entry name" value="DUF6340"/>
</dbReference>